<evidence type="ECO:0000313" key="2">
    <source>
        <dbReference type="Proteomes" id="UP000018320"/>
    </source>
</evidence>
<reference evidence="2" key="1">
    <citation type="submission" date="2012-02" db="EMBL/GenBank/DDBJ databases">
        <title>Genome sequencing of Giardia lamblia Genotypes A2 and B isolates (DH and GS) and comparative analysis with the genomes of Genotypes A1 and E (WB and Pig).</title>
        <authorList>
            <person name="Adam R."/>
            <person name="Dahlstrom E."/>
            <person name="Martens C."/>
            <person name="Bruno D."/>
            <person name="Barbian K."/>
            <person name="Porcella S.F."/>
            <person name="Nash T."/>
        </authorList>
    </citation>
    <scope>NUCLEOTIDE SEQUENCE</scope>
    <source>
        <strain evidence="2">DH</strain>
    </source>
</reference>
<reference evidence="1 2" key="2">
    <citation type="journal article" date="2013" name="Genome Biol. Evol.">
        <title>Genome sequencing of Giardia lamblia genotypes A2 and B isolates (DH and GS) and comparative analysis with the genomes of genotypes A1 and E (WB and Pig).</title>
        <authorList>
            <person name="Adam R.D."/>
            <person name="Dahlstrom E.W."/>
            <person name="Martens C.A."/>
            <person name="Bruno D.P."/>
            <person name="Barbian K.D."/>
            <person name="Ricklefs S.M."/>
            <person name="Hernandez M.M."/>
            <person name="Narla N.P."/>
            <person name="Patel R.B."/>
            <person name="Porcella S.F."/>
            <person name="Nash T.E."/>
        </authorList>
    </citation>
    <scope>NUCLEOTIDE SEQUENCE [LARGE SCALE GENOMIC DNA]</scope>
    <source>
        <strain evidence="1 2">DH</strain>
    </source>
</reference>
<proteinExistence type="predicted"/>
<dbReference type="VEuPathDB" id="GiardiaDB:QR46_0719"/>
<name>V6TMT9_GIAIN</name>
<organism evidence="1 2">
    <name type="scientific">Giardia intestinalis</name>
    <name type="common">Giardia lamblia</name>
    <dbReference type="NCBI Taxonomy" id="5741"/>
    <lineage>
        <taxon>Eukaryota</taxon>
        <taxon>Metamonada</taxon>
        <taxon>Diplomonadida</taxon>
        <taxon>Hexamitidae</taxon>
        <taxon>Giardiinae</taxon>
        <taxon>Giardia</taxon>
    </lineage>
</organism>
<dbReference type="VEuPathDB" id="GiardiaDB:GL50803_0019230"/>
<dbReference type="VEuPathDB" id="GiardiaDB:GL50581_4321"/>
<dbReference type="AlphaFoldDB" id="V6TMT9"/>
<evidence type="ECO:0000313" key="1">
    <source>
        <dbReference type="EMBL" id="ESU38280.1"/>
    </source>
</evidence>
<dbReference type="Proteomes" id="UP000018320">
    <property type="component" value="Unassembled WGS sequence"/>
</dbReference>
<dbReference type="EMBL" id="AHGT01000015">
    <property type="protein sequence ID" value="ESU38280.1"/>
    <property type="molecule type" value="Genomic_DNA"/>
</dbReference>
<protein>
    <submittedName>
        <fullName evidence="1">Uncharacterized protein</fullName>
    </submittedName>
</protein>
<accession>V6TMT9</accession>
<dbReference type="VEuPathDB" id="GiardiaDB:DHA2_151714"/>
<gene>
    <name evidence="1" type="ORF">DHA2_151714</name>
</gene>
<comment type="caution">
    <text evidence="1">The sequence shown here is derived from an EMBL/GenBank/DDBJ whole genome shotgun (WGS) entry which is preliminary data.</text>
</comment>
<sequence length="143" mass="16125">MLLPKAGVEIAKGLTAGARSSLSVLADNIVESSLALADIWHHVRAEVRSLAKAPYWAKVRIAPMPLPQASQILDMESDTSLDKIRVQRDKLLGQLSLSPFLQVKVNEAYERIKKSKCGRYAHHRESRRERCRESKIQILNKNI</sequence>